<accession>A0A0E9P6U3</accession>
<dbReference type="AlphaFoldDB" id="A0A0E9P6U3"/>
<name>A0A0E9P6U3_ANGAN</name>
<evidence type="ECO:0000313" key="1">
    <source>
        <dbReference type="EMBL" id="JAH00007.1"/>
    </source>
</evidence>
<sequence length="81" mass="8724">MEDSHAMSEFITFGGERYALAPITSHPLTSHDKSGLLTTVKWPSAMLSSVGDRMVSASRSRIICKQQASGKDATHATTNNT</sequence>
<protein>
    <submittedName>
        <fullName evidence="1">Uncharacterized protein</fullName>
    </submittedName>
</protein>
<proteinExistence type="predicted"/>
<organism evidence="1">
    <name type="scientific">Anguilla anguilla</name>
    <name type="common">European freshwater eel</name>
    <name type="synonym">Muraena anguilla</name>
    <dbReference type="NCBI Taxonomy" id="7936"/>
    <lineage>
        <taxon>Eukaryota</taxon>
        <taxon>Metazoa</taxon>
        <taxon>Chordata</taxon>
        <taxon>Craniata</taxon>
        <taxon>Vertebrata</taxon>
        <taxon>Euteleostomi</taxon>
        <taxon>Actinopterygii</taxon>
        <taxon>Neopterygii</taxon>
        <taxon>Teleostei</taxon>
        <taxon>Anguilliformes</taxon>
        <taxon>Anguillidae</taxon>
        <taxon>Anguilla</taxon>
    </lineage>
</organism>
<dbReference type="EMBL" id="GBXM01108570">
    <property type="protein sequence ID" value="JAH00007.1"/>
    <property type="molecule type" value="Transcribed_RNA"/>
</dbReference>
<reference evidence="1" key="2">
    <citation type="journal article" date="2015" name="Fish Shellfish Immunol.">
        <title>Early steps in the European eel (Anguilla anguilla)-Vibrio vulnificus interaction in the gills: Role of the RtxA13 toxin.</title>
        <authorList>
            <person name="Callol A."/>
            <person name="Pajuelo D."/>
            <person name="Ebbesson L."/>
            <person name="Teles M."/>
            <person name="MacKenzie S."/>
            <person name="Amaro C."/>
        </authorList>
    </citation>
    <scope>NUCLEOTIDE SEQUENCE</scope>
</reference>
<reference evidence="1" key="1">
    <citation type="submission" date="2014-11" db="EMBL/GenBank/DDBJ databases">
        <authorList>
            <person name="Amaro Gonzalez C."/>
        </authorList>
    </citation>
    <scope>NUCLEOTIDE SEQUENCE</scope>
</reference>